<sequence length="121" mass="13794">ILKHNFSAVSVLALTATYLFTNIKIIQSVLERSDMKIIRTSTIQRSEIILEVRPKLANKDKLYQAIFSLLDNLEGYAIIYEATVKKYDDMTKALCKNFDSTIVGIYHEKRASVEQITMFAG</sequence>
<name>A0ACA9N7G7_9GLOM</name>
<organism evidence="1 2">
    <name type="scientific">Racocetra persica</name>
    <dbReference type="NCBI Taxonomy" id="160502"/>
    <lineage>
        <taxon>Eukaryota</taxon>
        <taxon>Fungi</taxon>
        <taxon>Fungi incertae sedis</taxon>
        <taxon>Mucoromycota</taxon>
        <taxon>Glomeromycotina</taxon>
        <taxon>Glomeromycetes</taxon>
        <taxon>Diversisporales</taxon>
        <taxon>Gigasporaceae</taxon>
        <taxon>Racocetra</taxon>
    </lineage>
</organism>
<gene>
    <name evidence="1" type="ORF">RPERSI_LOCUS7326</name>
</gene>
<dbReference type="Proteomes" id="UP000789920">
    <property type="component" value="Unassembled WGS sequence"/>
</dbReference>
<evidence type="ECO:0000313" key="2">
    <source>
        <dbReference type="Proteomes" id="UP000789920"/>
    </source>
</evidence>
<evidence type="ECO:0000313" key="1">
    <source>
        <dbReference type="EMBL" id="CAG8637025.1"/>
    </source>
</evidence>
<protein>
    <submittedName>
        <fullName evidence="1">2677_t:CDS:1</fullName>
    </submittedName>
</protein>
<keyword evidence="2" id="KW-1185">Reference proteome</keyword>
<feature type="non-terminal residue" evidence="1">
    <location>
        <position position="1"/>
    </location>
</feature>
<reference evidence="1" key="1">
    <citation type="submission" date="2021-06" db="EMBL/GenBank/DDBJ databases">
        <authorList>
            <person name="Kallberg Y."/>
            <person name="Tangrot J."/>
            <person name="Rosling A."/>
        </authorList>
    </citation>
    <scope>NUCLEOTIDE SEQUENCE</scope>
    <source>
        <strain evidence="1">MA461A</strain>
    </source>
</reference>
<comment type="caution">
    <text evidence="1">The sequence shown here is derived from an EMBL/GenBank/DDBJ whole genome shotgun (WGS) entry which is preliminary data.</text>
</comment>
<dbReference type="EMBL" id="CAJVQC010012318">
    <property type="protein sequence ID" value="CAG8637025.1"/>
    <property type="molecule type" value="Genomic_DNA"/>
</dbReference>
<accession>A0ACA9N7G7</accession>
<proteinExistence type="predicted"/>